<organism evidence="1">
    <name type="scientific">marine sediment metagenome</name>
    <dbReference type="NCBI Taxonomy" id="412755"/>
    <lineage>
        <taxon>unclassified sequences</taxon>
        <taxon>metagenomes</taxon>
        <taxon>ecological metagenomes</taxon>
    </lineage>
</organism>
<proteinExistence type="predicted"/>
<accession>A0A0F9QX22</accession>
<sequence>MKPLLIHGTVHLGRLVLSFHSRWRWDYGTTSTRKGQKGWYRNFGFFYIEVEPKGFWVE</sequence>
<comment type="caution">
    <text evidence="1">The sequence shown here is derived from an EMBL/GenBank/DDBJ whole genome shotgun (WGS) entry which is preliminary data.</text>
</comment>
<gene>
    <name evidence="1" type="ORF">LCGC14_0722080</name>
</gene>
<reference evidence="1" key="1">
    <citation type="journal article" date="2015" name="Nature">
        <title>Complex archaea that bridge the gap between prokaryotes and eukaryotes.</title>
        <authorList>
            <person name="Spang A."/>
            <person name="Saw J.H."/>
            <person name="Jorgensen S.L."/>
            <person name="Zaremba-Niedzwiedzka K."/>
            <person name="Martijn J."/>
            <person name="Lind A.E."/>
            <person name="van Eijk R."/>
            <person name="Schleper C."/>
            <person name="Guy L."/>
            <person name="Ettema T.J."/>
        </authorList>
    </citation>
    <scope>NUCLEOTIDE SEQUENCE</scope>
</reference>
<dbReference type="EMBL" id="LAZR01001641">
    <property type="protein sequence ID" value="KKN41552.1"/>
    <property type="molecule type" value="Genomic_DNA"/>
</dbReference>
<dbReference type="AlphaFoldDB" id="A0A0F9QX22"/>
<evidence type="ECO:0000313" key="1">
    <source>
        <dbReference type="EMBL" id="KKN41552.1"/>
    </source>
</evidence>
<name>A0A0F9QX22_9ZZZZ</name>
<protein>
    <submittedName>
        <fullName evidence="1">Uncharacterized protein</fullName>
    </submittedName>
</protein>